<reference evidence="1 2" key="1">
    <citation type="submission" date="2018-10" db="EMBL/GenBank/DDBJ databases">
        <title>Sequencing the genomes of 1000 actinobacteria strains.</title>
        <authorList>
            <person name="Klenk H.-P."/>
        </authorList>
    </citation>
    <scope>NUCLEOTIDE SEQUENCE [LARGE SCALE GENOMIC DNA]</scope>
    <source>
        <strain evidence="1 2">DSM 43800</strain>
    </source>
</reference>
<gene>
    <name evidence="1" type="ORF">C8E97_0180</name>
</gene>
<keyword evidence="2" id="KW-1185">Reference proteome</keyword>
<dbReference type="AlphaFoldDB" id="A0A495VQQ0"/>
<evidence type="ECO:0000313" key="1">
    <source>
        <dbReference type="EMBL" id="RKT51696.1"/>
    </source>
</evidence>
<dbReference type="Proteomes" id="UP000282084">
    <property type="component" value="Unassembled WGS sequence"/>
</dbReference>
<organism evidence="1 2">
    <name type="scientific">Saccharothrix australiensis</name>
    <dbReference type="NCBI Taxonomy" id="2072"/>
    <lineage>
        <taxon>Bacteria</taxon>
        <taxon>Bacillati</taxon>
        <taxon>Actinomycetota</taxon>
        <taxon>Actinomycetes</taxon>
        <taxon>Pseudonocardiales</taxon>
        <taxon>Pseudonocardiaceae</taxon>
        <taxon>Saccharothrix</taxon>
    </lineage>
</organism>
<accession>A0A495VQQ0</accession>
<name>A0A495VQQ0_9PSEU</name>
<sequence>MRGQYAVPSLSEIRTFLSYEGWQESPPGPAGSLWVRDGRSIAVPSNDDPDFRVGIVERLASFRETVPERLSEKIRYYRTDVTDFRAVVDTRSSDSIPLDTASAMMKSARMMLRSAASTSLRPQGDLRGNYSRLSYEIVRGARMGHTKNGSFIIPVLVPLSEVPSKTESQVALLDVDKRTPEPLERRAVRTLAQSLAAIQQLIIEPAVEPSIDVLYSAVEVGVSRELCRAVSNVLAQPALAELETIFTWADAVRTPTNIPKRVELPVEAQEVVQTAARKLQENRIEPPRTFTGPIVALRHEDPDPDGYITIATVRDGRHAEITIRLPYPRYRMAVDWHKQARTIIAEGEVGRDRGHLTISQPSRCHPVDELYLSFTEDGDSQEGIDP</sequence>
<evidence type="ECO:0000313" key="2">
    <source>
        <dbReference type="Proteomes" id="UP000282084"/>
    </source>
</evidence>
<protein>
    <submittedName>
        <fullName evidence="1">Uncharacterized protein</fullName>
    </submittedName>
</protein>
<comment type="caution">
    <text evidence="1">The sequence shown here is derived from an EMBL/GenBank/DDBJ whole genome shotgun (WGS) entry which is preliminary data.</text>
</comment>
<proteinExistence type="predicted"/>
<dbReference type="EMBL" id="RBXO01000001">
    <property type="protein sequence ID" value="RKT51696.1"/>
    <property type="molecule type" value="Genomic_DNA"/>
</dbReference>